<dbReference type="InterPro" id="IPR026392">
    <property type="entry name" value="Exo/Archaeosortase_dom"/>
</dbReference>
<comment type="subcellular location">
    <subcellularLocation>
        <location evidence="1">Cell membrane</location>
        <topology evidence="1">Multi-pass membrane protein</topology>
    </subcellularLocation>
</comment>
<evidence type="ECO:0000256" key="6">
    <source>
        <dbReference type="ARBA" id="ARBA00022989"/>
    </source>
</evidence>
<dbReference type="AlphaFoldDB" id="A0A1Z8ATK7"/>
<keyword evidence="6 8" id="KW-1133">Transmembrane helix</keyword>
<dbReference type="NCBIfam" id="TIGR04128">
    <property type="entry name" value="exoso_Fjoh_1448"/>
    <property type="match status" value="1"/>
</dbReference>
<dbReference type="InterPro" id="IPR019127">
    <property type="entry name" value="Exosortase"/>
</dbReference>
<feature type="transmembrane region" description="Helical" evidence="8">
    <location>
        <begin position="153"/>
        <end position="171"/>
    </location>
</feature>
<evidence type="ECO:0000256" key="8">
    <source>
        <dbReference type="SAM" id="Phobius"/>
    </source>
</evidence>
<proteinExistence type="predicted"/>
<dbReference type="EMBL" id="MAAX01000136">
    <property type="protein sequence ID" value="OUS13655.1"/>
    <property type="molecule type" value="Genomic_DNA"/>
</dbReference>
<evidence type="ECO:0000256" key="3">
    <source>
        <dbReference type="ARBA" id="ARBA00022670"/>
    </source>
</evidence>
<protein>
    <submittedName>
        <fullName evidence="9">Exosortase family protein XrtF</fullName>
    </submittedName>
</protein>
<dbReference type="RefSeq" id="WP_303687106.1">
    <property type="nucleotide sequence ID" value="NZ_CAJXYO010000018.1"/>
</dbReference>
<comment type="caution">
    <text evidence="9">The sequence shown here is derived from an EMBL/GenBank/DDBJ whole genome shotgun (WGS) entry which is preliminary data.</text>
</comment>
<keyword evidence="4 8" id="KW-0812">Transmembrane</keyword>
<keyword evidence="3" id="KW-0645">Protease</keyword>
<evidence type="ECO:0000256" key="7">
    <source>
        <dbReference type="ARBA" id="ARBA00023136"/>
    </source>
</evidence>
<evidence type="ECO:0000313" key="9">
    <source>
        <dbReference type="EMBL" id="OUS13655.1"/>
    </source>
</evidence>
<gene>
    <name evidence="9" type="ORF">A9Q93_09065</name>
</gene>
<dbReference type="NCBIfam" id="TIGR04178">
    <property type="entry name" value="exo_archaeo"/>
    <property type="match status" value="1"/>
</dbReference>
<evidence type="ECO:0000256" key="4">
    <source>
        <dbReference type="ARBA" id="ARBA00022692"/>
    </source>
</evidence>
<dbReference type="Pfam" id="PF09721">
    <property type="entry name" value="Exosortase_EpsH"/>
    <property type="match status" value="1"/>
</dbReference>
<accession>A0A1Z8ATK7</accession>
<feature type="transmembrane region" description="Helical" evidence="8">
    <location>
        <begin position="115"/>
        <end position="141"/>
    </location>
</feature>
<evidence type="ECO:0000256" key="2">
    <source>
        <dbReference type="ARBA" id="ARBA00022475"/>
    </source>
</evidence>
<evidence type="ECO:0000256" key="5">
    <source>
        <dbReference type="ARBA" id="ARBA00022801"/>
    </source>
</evidence>
<feature type="transmembrane region" description="Helical" evidence="8">
    <location>
        <begin position="7"/>
        <end position="31"/>
    </location>
</feature>
<dbReference type="GO" id="GO:0005886">
    <property type="term" value="C:plasma membrane"/>
    <property type="evidence" value="ECO:0007669"/>
    <property type="project" value="UniProtKB-SubCell"/>
</dbReference>
<sequence>MKSLKPYYPIFKFVATFAVLYIGFSILYYLFLDVEWSSQLYPDPVTAQVAYQTQELLILLGYNAQTLNSVGHPSVLVFIDESVLFRIIEGCNAVSVMILFTAFVVAFSKGFKKTLLFLLFGILFIYVVNLIRLVILGIVFYSYSDYSDVAHDIIFPAVIYGAVVLLWIFWIKDIKTSRIEKS</sequence>
<feature type="transmembrane region" description="Helical" evidence="8">
    <location>
        <begin position="83"/>
        <end position="108"/>
    </location>
</feature>
<name>A0A1Z8ATK7_9FLAO</name>
<evidence type="ECO:0000256" key="1">
    <source>
        <dbReference type="ARBA" id="ARBA00004651"/>
    </source>
</evidence>
<dbReference type="GO" id="GO:0008233">
    <property type="term" value="F:peptidase activity"/>
    <property type="evidence" value="ECO:0007669"/>
    <property type="project" value="UniProtKB-KW"/>
</dbReference>
<keyword evidence="2" id="KW-1003">Cell membrane</keyword>
<dbReference type="Proteomes" id="UP000196102">
    <property type="component" value="Unassembled WGS sequence"/>
</dbReference>
<reference evidence="10" key="1">
    <citation type="journal article" date="2017" name="Proc. Natl. Acad. Sci. U.S.A.">
        <title>Simulation of Deepwater Horizon oil plume reveals substrate specialization within a complex community of hydrocarbon-degraders.</title>
        <authorList>
            <person name="Hu P."/>
            <person name="Dubinsky E.A."/>
            <person name="Probst A.J."/>
            <person name="Wang J."/>
            <person name="Sieber C.M.K."/>
            <person name="Tom L.M."/>
            <person name="Gardinali P."/>
            <person name="Banfield J.F."/>
            <person name="Atlas R.M."/>
            <person name="Andersen G.L."/>
        </authorList>
    </citation>
    <scope>NUCLEOTIDE SEQUENCE [LARGE SCALE GENOMIC DNA]</scope>
</reference>
<dbReference type="GO" id="GO:0006508">
    <property type="term" value="P:proteolysis"/>
    <property type="evidence" value="ECO:0007669"/>
    <property type="project" value="UniProtKB-KW"/>
</dbReference>
<keyword evidence="7 8" id="KW-0472">Membrane</keyword>
<dbReference type="InterPro" id="IPR026323">
    <property type="entry name" value="Exosortase-related_prot_XrtF"/>
</dbReference>
<keyword evidence="5" id="KW-0378">Hydrolase</keyword>
<evidence type="ECO:0000313" key="10">
    <source>
        <dbReference type="Proteomes" id="UP000196102"/>
    </source>
</evidence>
<organism evidence="9 10">
    <name type="scientific">Nonlabens dokdonensis</name>
    <dbReference type="NCBI Taxonomy" id="328515"/>
    <lineage>
        <taxon>Bacteria</taxon>
        <taxon>Pseudomonadati</taxon>
        <taxon>Bacteroidota</taxon>
        <taxon>Flavobacteriia</taxon>
        <taxon>Flavobacteriales</taxon>
        <taxon>Flavobacteriaceae</taxon>
        <taxon>Nonlabens</taxon>
    </lineage>
</organism>